<proteinExistence type="predicted"/>
<sequence>MTAPQVRRVVWIHGDSLSVTDPALSACPDAPALFVFDRPFLQAVPVAFPRLAFMYQGVRDLAAHRAGPTEIRVGSVPDELAAFAGAHHAAELHVTRNFTPDFARIVDGLRAARPDLRIIIHEPERLTSFDGPLRRFFGFWKKVEREVLHGEPAPDFPRRGHRQERR</sequence>
<evidence type="ECO:0000313" key="1">
    <source>
        <dbReference type="EMBL" id="OWL94216.1"/>
    </source>
</evidence>
<accession>A0A246BG74</accession>
<evidence type="ECO:0008006" key="3">
    <source>
        <dbReference type="Google" id="ProtNLM"/>
    </source>
</evidence>
<dbReference type="SUPFAM" id="SSF52425">
    <property type="entry name" value="Cryptochrome/photolyase, N-terminal domain"/>
    <property type="match status" value="1"/>
</dbReference>
<reference evidence="1 2" key="1">
    <citation type="submission" date="2017-05" db="EMBL/GenBank/DDBJ databases">
        <title>De novo genome assembly of Deniococcus indicus strain DR1.</title>
        <authorList>
            <person name="Chauhan D."/>
            <person name="Yennamalli R.M."/>
            <person name="Priyadarshini R."/>
        </authorList>
    </citation>
    <scope>NUCLEOTIDE SEQUENCE [LARGE SCALE GENOMIC DNA]</scope>
    <source>
        <strain evidence="1 2">DR1</strain>
    </source>
</reference>
<gene>
    <name evidence="1" type="ORF">CBQ26_16565</name>
</gene>
<dbReference type="InterPro" id="IPR014729">
    <property type="entry name" value="Rossmann-like_a/b/a_fold"/>
</dbReference>
<organism evidence="1 2">
    <name type="scientific">Deinococcus indicus</name>
    <dbReference type="NCBI Taxonomy" id="223556"/>
    <lineage>
        <taxon>Bacteria</taxon>
        <taxon>Thermotogati</taxon>
        <taxon>Deinococcota</taxon>
        <taxon>Deinococci</taxon>
        <taxon>Deinococcales</taxon>
        <taxon>Deinococcaceae</taxon>
        <taxon>Deinococcus</taxon>
    </lineage>
</organism>
<dbReference type="OrthoDB" id="67250at2"/>
<dbReference type="EMBL" id="NHMK01000026">
    <property type="protein sequence ID" value="OWL94216.1"/>
    <property type="molecule type" value="Genomic_DNA"/>
</dbReference>
<name>A0A246BG74_9DEIO</name>
<evidence type="ECO:0000313" key="2">
    <source>
        <dbReference type="Proteomes" id="UP000197208"/>
    </source>
</evidence>
<protein>
    <recommendedName>
        <fullName evidence="3">Photolyase/cryptochrome alpha/beta domain-containing protein</fullName>
    </recommendedName>
</protein>
<keyword evidence="2" id="KW-1185">Reference proteome</keyword>
<dbReference type="RefSeq" id="WP_088249758.1">
    <property type="nucleotide sequence ID" value="NZ_BNAM01000004.1"/>
</dbReference>
<dbReference type="AlphaFoldDB" id="A0A246BG74"/>
<dbReference type="InterPro" id="IPR036155">
    <property type="entry name" value="Crypto/Photolyase_N_sf"/>
</dbReference>
<dbReference type="Gene3D" id="3.40.50.620">
    <property type="entry name" value="HUPs"/>
    <property type="match status" value="1"/>
</dbReference>
<comment type="caution">
    <text evidence="1">The sequence shown here is derived from an EMBL/GenBank/DDBJ whole genome shotgun (WGS) entry which is preliminary data.</text>
</comment>
<dbReference type="Proteomes" id="UP000197208">
    <property type="component" value="Unassembled WGS sequence"/>
</dbReference>